<dbReference type="Pfam" id="PF13531">
    <property type="entry name" value="SBP_bac_11"/>
    <property type="match status" value="1"/>
</dbReference>
<organism evidence="3 4">
    <name type="scientific">Desulfocurvibacter africanus subsp. africanus str. Walvis Bay</name>
    <dbReference type="NCBI Taxonomy" id="690850"/>
    <lineage>
        <taxon>Bacteria</taxon>
        <taxon>Pseudomonadati</taxon>
        <taxon>Thermodesulfobacteriota</taxon>
        <taxon>Desulfovibrionia</taxon>
        <taxon>Desulfovibrionales</taxon>
        <taxon>Desulfovibrionaceae</taxon>
        <taxon>Desulfocurvibacter</taxon>
    </lineage>
</organism>
<dbReference type="AlphaFoldDB" id="F3YWU9"/>
<dbReference type="EMBL" id="CP003221">
    <property type="protein sequence ID" value="EGJ51673.1"/>
    <property type="molecule type" value="Genomic_DNA"/>
</dbReference>
<name>F3YWU9_DESAF</name>
<feature type="chain" id="PRO_5003307968" evidence="2">
    <location>
        <begin position="36"/>
        <end position="289"/>
    </location>
</feature>
<keyword evidence="1" id="KW-0479">Metal-binding</keyword>
<dbReference type="Proteomes" id="UP000007844">
    <property type="component" value="Chromosome"/>
</dbReference>
<keyword evidence="4" id="KW-1185">Reference proteome</keyword>
<dbReference type="GO" id="GO:0030973">
    <property type="term" value="F:molybdate ion binding"/>
    <property type="evidence" value="ECO:0007669"/>
    <property type="project" value="TreeGrafter"/>
</dbReference>
<dbReference type="SUPFAM" id="SSF53850">
    <property type="entry name" value="Periplasmic binding protein-like II"/>
    <property type="match status" value="1"/>
</dbReference>
<dbReference type="GO" id="GO:0051536">
    <property type="term" value="F:iron-sulfur cluster binding"/>
    <property type="evidence" value="ECO:0007669"/>
    <property type="project" value="UniProtKB-KW"/>
</dbReference>
<dbReference type="InterPro" id="IPR006311">
    <property type="entry name" value="TAT_signal"/>
</dbReference>
<dbReference type="GO" id="GO:0015689">
    <property type="term" value="P:molybdate ion transport"/>
    <property type="evidence" value="ECO:0007669"/>
    <property type="project" value="TreeGrafter"/>
</dbReference>
<evidence type="ECO:0000256" key="2">
    <source>
        <dbReference type="SAM" id="SignalP"/>
    </source>
</evidence>
<dbReference type="Gene3D" id="3.40.190.10">
    <property type="entry name" value="Periplasmic binding protein-like II"/>
    <property type="match status" value="2"/>
</dbReference>
<dbReference type="STRING" id="690850.Desaf_3386"/>
<evidence type="ECO:0000313" key="3">
    <source>
        <dbReference type="EMBL" id="EGJ51673.1"/>
    </source>
</evidence>
<proteinExistence type="predicted"/>
<keyword evidence="1" id="KW-0411">Iron-sulfur</keyword>
<sequence length="289" mass="30540" precursor="true">MNRDNPERSCRRAFLKTAVAAAATLAGTAASPALAGERGFSQKLLQVWSCGGLAEAMNPAHALYERQTGVAISYTGAFAAALGKSLLGSATTEVFAGRVLDLAKKLRASGKMEYFKPLCFTSYVLVTPKGNPAGIERIEDLARSGVRVVLAPEASPPGGAAAQAILKKAGVLEAAMGNAVTLGTCVQRTMENVISGKGDASIVELRVTRLPAFFGRVDILPIPEPLFPPPPLTFTIGVMKHAKDRALADNFLEFMTSDQGQAFFEQAGFIPAISDKGRELVERLGVFDV</sequence>
<evidence type="ECO:0000256" key="1">
    <source>
        <dbReference type="ARBA" id="ARBA00023014"/>
    </source>
</evidence>
<keyword evidence="2" id="KW-0732">Signal</keyword>
<reference evidence="3 4" key="1">
    <citation type="journal article" date="2011" name="J. Bacteriol.">
        <title>Genome sequence of the mercury-methylating and pleomorphic Desulfovibrio africanus Strain Walvis Bay.</title>
        <authorList>
            <person name="Brown S.D."/>
            <person name="Wall J.D."/>
            <person name="Kucken A.M."/>
            <person name="Gilmour C.C."/>
            <person name="Podar M."/>
            <person name="Brandt C.C."/>
            <person name="Teshima H."/>
            <person name="Detter J.C."/>
            <person name="Han C.S."/>
            <person name="Land M.L."/>
            <person name="Lucas S."/>
            <person name="Han J."/>
            <person name="Pennacchio L."/>
            <person name="Nolan M."/>
            <person name="Pitluck S."/>
            <person name="Woyke T."/>
            <person name="Goodwin L."/>
            <person name="Palumbo A.V."/>
            <person name="Elias D.A."/>
        </authorList>
    </citation>
    <scope>NUCLEOTIDE SEQUENCE [LARGE SCALE GENOMIC DNA]</scope>
    <source>
        <strain evidence="3 4">Walvis Bay</strain>
    </source>
</reference>
<dbReference type="PANTHER" id="PTHR30632">
    <property type="entry name" value="MOLYBDATE-BINDING PERIPLASMIC PROTEIN"/>
    <property type="match status" value="1"/>
</dbReference>
<feature type="signal peptide" evidence="2">
    <location>
        <begin position="1"/>
        <end position="35"/>
    </location>
</feature>
<accession>F3YWU9</accession>
<dbReference type="InterPro" id="IPR050682">
    <property type="entry name" value="ModA/WtpA"/>
</dbReference>
<keyword evidence="1" id="KW-0408">Iron</keyword>
<gene>
    <name evidence="3" type="ORF">Desaf_3386</name>
</gene>
<dbReference type="RefSeq" id="WP_014261293.1">
    <property type="nucleotide sequence ID" value="NC_016629.1"/>
</dbReference>
<dbReference type="PANTHER" id="PTHR30632:SF0">
    <property type="entry name" value="SULFATE-BINDING PROTEIN"/>
    <property type="match status" value="1"/>
</dbReference>
<dbReference type="HOGENOM" id="CLU_065520_2_2_7"/>
<protein>
    <submittedName>
        <fullName evidence="3">Extracellular solute-binding protein family 1</fullName>
    </submittedName>
</protein>
<dbReference type="PROSITE" id="PS51318">
    <property type="entry name" value="TAT"/>
    <property type="match status" value="1"/>
</dbReference>
<evidence type="ECO:0000313" key="4">
    <source>
        <dbReference type="Proteomes" id="UP000007844"/>
    </source>
</evidence>
<dbReference type="eggNOG" id="COG0725">
    <property type="taxonomic scope" value="Bacteria"/>
</dbReference>
<dbReference type="KEGG" id="daf:Desaf_3386"/>